<evidence type="ECO:0000256" key="1">
    <source>
        <dbReference type="SAM" id="MobiDB-lite"/>
    </source>
</evidence>
<organism evidence="2 3">
    <name type="scientific">Pochonia chlamydosporia 170</name>
    <dbReference type="NCBI Taxonomy" id="1380566"/>
    <lineage>
        <taxon>Eukaryota</taxon>
        <taxon>Fungi</taxon>
        <taxon>Dikarya</taxon>
        <taxon>Ascomycota</taxon>
        <taxon>Pezizomycotina</taxon>
        <taxon>Sordariomycetes</taxon>
        <taxon>Hypocreomycetidae</taxon>
        <taxon>Hypocreales</taxon>
        <taxon>Clavicipitaceae</taxon>
        <taxon>Pochonia</taxon>
    </lineage>
</organism>
<comment type="caution">
    <text evidence="2">The sequence shown here is derived from an EMBL/GenBank/DDBJ whole genome shotgun (WGS) entry which is preliminary data.</text>
</comment>
<evidence type="ECO:0000313" key="2">
    <source>
        <dbReference type="EMBL" id="OWT42944.1"/>
    </source>
</evidence>
<dbReference type="AlphaFoldDB" id="A0A219ARI7"/>
<sequence>MSIDRSPRSHWPLASEELSAGTRMMPPNEPSSPQLVVCFTHPPPSLPSLGPVLKSTNEAIYAVNPKYVLIQ</sequence>
<dbReference type="KEGG" id="pchm:VFPPC_17863"/>
<evidence type="ECO:0000313" key="3">
    <source>
        <dbReference type="Proteomes" id="UP000078397"/>
    </source>
</evidence>
<dbReference type="RefSeq" id="XP_022285408.1">
    <property type="nucleotide sequence ID" value="XM_022429538.1"/>
</dbReference>
<keyword evidence="3" id="KW-1185">Reference proteome</keyword>
<dbReference type="GeneID" id="33936768"/>
<dbReference type="Proteomes" id="UP000078397">
    <property type="component" value="Unassembled WGS sequence"/>
</dbReference>
<protein>
    <submittedName>
        <fullName evidence="2">Uncharacterized protein</fullName>
    </submittedName>
</protein>
<accession>A0A219ARI7</accession>
<dbReference type="EMBL" id="LSBJ02000004">
    <property type="protein sequence ID" value="OWT42944.1"/>
    <property type="molecule type" value="Genomic_DNA"/>
</dbReference>
<name>A0A219ARI7_METCM</name>
<reference evidence="2 3" key="1">
    <citation type="journal article" date="2016" name="PLoS Pathog.">
        <title>Biosynthesis of antibiotic leucinostatins in bio-control fungus Purpureocillium lilacinum and their inhibition on phytophthora revealed by genome mining.</title>
        <authorList>
            <person name="Wang G."/>
            <person name="Liu Z."/>
            <person name="Lin R."/>
            <person name="Li E."/>
            <person name="Mao Z."/>
            <person name="Ling J."/>
            <person name="Yang Y."/>
            <person name="Yin W.B."/>
            <person name="Xie B."/>
        </authorList>
    </citation>
    <scope>NUCLEOTIDE SEQUENCE [LARGE SCALE GENOMIC DNA]</scope>
    <source>
        <strain evidence="2">170</strain>
    </source>
</reference>
<gene>
    <name evidence="2" type="ORF">VFPPC_17863</name>
</gene>
<feature type="region of interest" description="Disordered" evidence="1">
    <location>
        <begin position="1"/>
        <end position="35"/>
    </location>
</feature>
<proteinExistence type="predicted"/>